<dbReference type="OrthoDB" id="2210at2759"/>
<dbReference type="STRING" id="930990.A0A067N2Y8"/>
<sequence length="80" mass="8524">MKISKLKVKPRKVAYATPCATELATMLGCWASAGNVGNSAVSPCADTAKALHDCMRTSAKRGKPPKSTLNYHLARLGKHI</sequence>
<dbReference type="PANTHER" id="PTHR28066">
    <property type="entry name" value="37S RIBOSOMAL PROTEIN MRP10, MITOCHONDRIAL"/>
    <property type="match status" value="1"/>
</dbReference>
<dbReference type="PANTHER" id="PTHR28066:SF1">
    <property type="entry name" value="SMALL RIBOSOMAL SUBUNIT PROTEIN MS37"/>
    <property type="match status" value="1"/>
</dbReference>
<dbReference type="InParanoid" id="A0A067N2Y8"/>
<dbReference type="FunCoup" id="A0A067N2Y8">
    <property type="interactions" value="36"/>
</dbReference>
<evidence type="ECO:0000313" key="2">
    <source>
        <dbReference type="Proteomes" id="UP000027195"/>
    </source>
</evidence>
<proteinExistence type="predicted"/>
<name>A0A067N2Y8_BOTB1</name>
<evidence type="ECO:0000313" key="1">
    <source>
        <dbReference type="EMBL" id="KDQ18512.1"/>
    </source>
</evidence>
<dbReference type="GO" id="GO:0003735">
    <property type="term" value="F:structural constituent of ribosome"/>
    <property type="evidence" value="ECO:0007669"/>
    <property type="project" value="InterPro"/>
</dbReference>
<dbReference type="GO" id="GO:0005763">
    <property type="term" value="C:mitochondrial small ribosomal subunit"/>
    <property type="evidence" value="ECO:0007669"/>
    <property type="project" value="TreeGrafter"/>
</dbReference>
<accession>A0A067N2Y8</accession>
<dbReference type="AlphaFoldDB" id="A0A067N2Y8"/>
<dbReference type="GO" id="GO:0032543">
    <property type="term" value="P:mitochondrial translation"/>
    <property type="evidence" value="ECO:0007669"/>
    <property type="project" value="InterPro"/>
</dbReference>
<dbReference type="EMBL" id="KL198021">
    <property type="protein sequence ID" value="KDQ18512.1"/>
    <property type="molecule type" value="Genomic_DNA"/>
</dbReference>
<protein>
    <recommendedName>
        <fullName evidence="3">37S ribosomal protein mrp10, mitochondrial</fullName>
    </recommendedName>
</protein>
<reference evidence="2" key="1">
    <citation type="journal article" date="2014" name="Proc. Natl. Acad. Sci. U.S.A.">
        <title>Extensive sampling of basidiomycete genomes demonstrates inadequacy of the white-rot/brown-rot paradigm for wood decay fungi.</title>
        <authorList>
            <person name="Riley R."/>
            <person name="Salamov A.A."/>
            <person name="Brown D.W."/>
            <person name="Nagy L.G."/>
            <person name="Floudas D."/>
            <person name="Held B.W."/>
            <person name="Levasseur A."/>
            <person name="Lombard V."/>
            <person name="Morin E."/>
            <person name="Otillar R."/>
            <person name="Lindquist E.A."/>
            <person name="Sun H."/>
            <person name="LaButti K.M."/>
            <person name="Schmutz J."/>
            <person name="Jabbour D."/>
            <person name="Luo H."/>
            <person name="Baker S.E."/>
            <person name="Pisabarro A.G."/>
            <person name="Walton J.D."/>
            <person name="Blanchette R.A."/>
            <person name="Henrissat B."/>
            <person name="Martin F."/>
            <person name="Cullen D."/>
            <person name="Hibbett D.S."/>
            <person name="Grigoriev I.V."/>
        </authorList>
    </citation>
    <scope>NUCLEOTIDE SEQUENCE [LARGE SCALE GENOMIC DNA]</scope>
    <source>
        <strain evidence="2">FD-172 SS1</strain>
    </source>
</reference>
<keyword evidence="2" id="KW-1185">Reference proteome</keyword>
<evidence type="ECO:0008006" key="3">
    <source>
        <dbReference type="Google" id="ProtNLM"/>
    </source>
</evidence>
<dbReference type="InterPro" id="IPR017264">
    <property type="entry name" value="Ribosomal_mS37_fun"/>
</dbReference>
<dbReference type="Proteomes" id="UP000027195">
    <property type="component" value="Unassembled WGS sequence"/>
</dbReference>
<organism evidence="1 2">
    <name type="scientific">Botryobasidium botryosum (strain FD-172 SS1)</name>
    <dbReference type="NCBI Taxonomy" id="930990"/>
    <lineage>
        <taxon>Eukaryota</taxon>
        <taxon>Fungi</taxon>
        <taxon>Dikarya</taxon>
        <taxon>Basidiomycota</taxon>
        <taxon>Agaricomycotina</taxon>
        <taxon>Agaricomycetes</taxon>
        <taxon>Cantharellales</taxon>
        <taxon>Botryobasidiaceae</taxon>
        <taxon>Botryobasidium</taxon>
    </lineage>
</organism>
<gene>
    <name evidence="1" type="ORF">BOTBODRAFT_154422</name>
</gene>
<dbReference type="HOGENOM" id="CLU_162186_1_0_1"/>